<dbReference type="PANTHER" id="PTHR33525">
    <property type="match status" value="1"/>
</dbReference>
<keyword evidence="3" id="KW-1185">Reference proteome</keyword>
<dbReference type="InterPro" id="IPR013976">
    <property type="entry name" value="HDOD"/>
</dbReference>
<protein>
    <submittedName>
        <fullName evidence="2">Domain HDIG-containing protein</fullName>
    </submittedName>
</protein>
<accession>A0ABN4HZZ9</accession>
<dbReference type="Proteomes" id="UP000063429">
    <property type="component" value="Chromosome"/>
</dbReference>
<sequence>MNGVTEQDIAGAVSRLPALPNIVLELIHALDNKDVDTHTLAQKISYDQTLTAKVLRLANSSFYGMQSKIGSIPHAITVLGFNSVRSLVLAAAVVDTFANHASEDLDHAHFWKHAIGTALCAKAIAVHRGANQDQSFIAGLLHNIGRLVLATCSPLRYRDVLQRCAQHDEDLLAAEIHVFGIDHKTAGKAVLEYWKFPAAIVGTLVSGQEGAPAQGDAAAIAAVADAIAYALDLSGGQYDRVPSIPVADWDRLALKESVLLDIFATTEMQFEEACAILGATGKA</sequence>
<dbReference type="PANTHER" id="PTHR33525:SF3">
    <property type="entry name" value="RIBONUCLEASE Y"/>
    <property type="match status" value="1"/>
</dbReference>
<gene>
    <name evidence="2" type="ORF">F506_17545</name>
</gene>
<feature type="domain" description="HDOD" evidence="1">
    <location>
        <begin position="16"/>
        <end position="210"/>
    </location>
</feature>
<reference evidence="3" key="1">
    <citation type="journal article" date="2015" name="Genome Announc.">
        <title>Complete Genome Sequence of Herbaspirillum hiltneri N3 (DSM 17495), Isolated from Surface-Sterilized Wheat Roots.</title>
        <authorList>
            <person name="Guizelini D."/>
            <person name="Saizaki P.M."/>
            <person name="Coimbra N.A."/>
            <person name="Weiss V.A."/>
            <person name="Faoro H."/>
            <person name="Sfeir M.Z."/>
            <person name="Baura V.A."/>
            <person name="Monteiro R.A."/>
            <person name="Chubatsu L.S."/>
            <person name="Souza E.M."/>
            <person name="Cruz L.M."/>
            <person name="Pedrosa F.O."/>
            <person name="Raittz R.T."/>
            <person name="Marchaukoski J.N."/>
            <person name="Steffens M.B."/>
        </authorList>
    </citation>
    <scope>NUCLEOTIDE SEQUENCE [LARGE SCALE GENOMIC DNA]</scope>
    <source>
        <strain evidence="3">N3</strain>
    </source>
</reference>
<dbReference type="Pfam" id="PF08668">
    <property type="entry name" value="HDOD"/>
    <property type="match status" value="1"/>
</dbReference>
<evidence type="ECO:0000259" key="1">
    <source>
        <dbReference type="PROSITE" id="PS51833"/>
    </source>
</evidence>
<dbReference type="InterPro" id="IPR052340">
    <property type="entry name" value="RNase_Y/CdgJ"/>
</dbReference>
<evidence type="ECO:0000313" key="2">
    <source>
        <dbReference type="EMBL" id="AKZ64227.1"/>
    </source>
</evidence>
<dbReference type="EMBL" id="CP011409">
    <property type="protein sequence ID" value="AKZ64227.1"/>
    <property type="molecule type" value="Genomic_DNA"/>
</dbReference>
<dbReference type="SUPFAM" id="SSF109604">
    <property type="entry name" value="HD-domain/PDEase-like"/>
    <property type="match status" value="1"/>
</dbReference>
<evidence type="ECO:0000313" key="3">
    <source>
        <dbReference type="Proteomes" id="UP000063429"/>
    </source>
</evidence>
<name>A0ABN4HZZ9_9BURK</name>
<proteinExistence type="predicted"/>
<dbReference type="Gene3D" id="1.10.3210.10">
    <property type="entry name" value="Hypothetical protein af1432"/>
    <property type="match status" value="1"/>
</dbReference>
<dbReference type="PROSITE" id="PS51833">
    <property type="entry name" value="HDOD"/>
    <property type="match status" value="1"/>
</dbReference>
<dbReference type="RefSeq" id="WP_053199546.1">
    <property type="nucleotide sequence ID" value="NZ_CP011409.1"/>
</dbReference>
<organism evidence="2 3">
    <name type="scientific">Herbaspirillum hiltneri N3</name>
    <dbReference type="NCBI Taxonomy" id="1262470"/>
    <lineage>
        <taxon>Bacteria</taxon>
        <taxon>Pseudomonadati</taxon>
        <taxon>Pseudomonadota</taxon>
        <taxon>Betaproteobacteria</taxon>
        <taxon>Burkholderiales</taxon>
        <taxon>Oxalobacteraceae</taxon>
        <taxon>Herbaspirillum</taxon>
    </lineage>
</organism>